<dbReference type="NCBIfam" id="TIGR00254">
    <property type="entry name" value="GGDEF"/>
    <property type="match status" value="1"/>
</dbReference>
<sequence length="605" mass="66664">MRLSTVILRTFSALWLFTLLGGLAVYWSIERNNQAMRRSQQQQQEITQITGLLKSVLDLETGLRGYLLTGEPVFLEPHTAARARLPGELSALEQALLSGDVDPAHTQTHLQALSKTRTLIEEWFLRAAQPQLAAYRTNPAQAVRLVKTQTGKHLIDAIRQQLGGLSQHLDAERRQQEAANQASLRRLQFLTPFGVALALLASVLVSARLTSSVAQTFARLRASTRQLASGDLQARAPLSPLYEARLLAEDFNGMAAALLQAQHDAEDRHALLERRNLEVTQLAELSDSLQSCQNTDEGYRLLAVALPRLFPEWSGSFSTLNASKNILERRVAWGTPGSPEETGLQDPALCWALRRGHAYTPSELGLPCVQHGGQNAAYLCLPLLTQNEALGTLQLFSAPGTPPLPEHTRRYAQAVGQQLGLALGNLRLRESLRQQSIRDPMTGLFNRRYLEETLEREVYRARRTGSPLSVLGIDVDHFKTFNDSYGHEAGDSVLMAVARAMQEFFRGEDIVCRYGGEEFIVVLLNASHADTLARADAFRTHIAALSVRHDRQTLGPVTVSIGVASFPEHADLAPALLNQADQALYLAKRSGRNRVDSAGALGRQP</sequence>
<dbReference type="PROSITE" id="PS50885">
    <property type="entry name" value="HAMP"/>
    <property type="match status" value="1"/>
</dbReference>
<accession>A0ABV9ICA5</accession>
<evidence type="ECO:0000313" key="5">
    <source>
        <dbReference type="Proteomes" id="UP001595952"/>
    </source>
</evidence>
<dbReference type="InterPro" id="IPR003018">
    <property type="entry name" value="GAF"/>
</dbReference>
<dbReference type="InterPro" id="IPR050469">
    <property type="entry name" value="Diguanylate_Cyclase"/>
</dbReference>
<evidence type="ECO:0000256" key="1">
    <source>
        <dbReference type="SAM" id="Phobius"/>
    </source>
</evidence>
<evidence type="ECO:0000259" key="2">
    <source>
        <dbReference type="PROSITE" id="PS50885"/>
    </source>
</evidence>
<dbReference type="Pfam" id="PF00672">
    <property type="entry name" value="HAMP"/>
    <property type="match status" value="1"/>
</dbReference>
<dbReference type="Gene3D" id="3.30.450.40">
    <property type="match status" value="1"/>
</dbReference>
<dbReference type="Pfam" id="PF05227">
    <property type="entry name" value="CHASE3"/>
    <property type="match status" value="1"/>
</dbReference>
<protein>
    <submittedName>
        <fullName evidence="4">Diguanylate cyclase</fullName>
        <ecNumber evidence="4">2.7.7.65</ecNumber>
    </submittedName>
</protein>
<dbReference type="CDD" id="cd06225">
    <property type="entry name" value="HAMP"/>
    <property type="match status" value="1"/>
</dbReference>
<dbReference type="SMART" id="SM00304">
    <property type="entry name" value="HAMP"/>
    <property type="match status" value="1"/>
</dbReference>
<dbReference type="InterPro" id="IPR043128">
    <property type="entry name" value="Rev_trsase/Diguanyl_cyclase"/>
</dbReference>
<dbReference type="InterPro" id="IPR000160">
    <property type="entry name" value="GGDEF_dom"/>
</dbReference>
<dbReference type="PROSITE" id="PS50887">
    <property type="entry name" value="GGDEF"/>
    <property type="match status" value="1"/>
</dbReference>
<comment type="caution">
    <text evidence="4">The sequence shown here is derived from an EMBL/GenBank/DDBJ whole genome shotgun (WGS) entry which is preliminary data.</text>
</comment>
<evidence type="ECO:0000259" key="3">
    <source>
        <dbReference type="PROSITE" id="PS50887"/>
    </source>
</evidence>
<dbReference type="RefSeq" id="WP_380062092.1">
    <property type="nucleotide sequence ID" value="NZ_JBHSEI010000008.1"/>
</dbReference>
<dbReference type="InterPro" id="IPR007891">
    <property type="entry name" value="CHASE3"/>
</dbReference>
<dbReference type="CDD" id="cd01949">
    <property type="entry name" value="GGDEF"/>
    <property type="match status" value="1"/>
</dbReference>
<dbReference type="SMART" id="SM00065">
    <property type="entry name" value="GAF"/>
    <property type="match status" value="1"/>
</dbReference>
<dbReference type="SMART" id="SM00267">
    <property type="entry name" value="GGDEF"/>
    <property type="match status" value="1"/>
</dbReference>
<proteinExistence type="predicted"/>
<keyword evidence="5" id="KW-1185">Reference proteome</keyword>
<evidence type="ECO:0000313" key="4">
    <source>
        <dbReference type="EMBL" id="MFC4639094.1"/>
    </source>
</evidence>
<keyword evidence="4" id="KW-0548">Nucleotidyltransferase</keyword>
<keyword evidence="1" id="KW-1133">Transmembrane helix</keyword>
<dbReference type="SUPFAM" id="SSF55073">
    <property type="entry name" value="Nucleotide cyclase"/>
    <property type="match status" value="1"/>
</dbReference>
<keyword evidence="1" id="KW-0812">Transmembrane</keyword>
<dbReference type="PANTHER" id="PTHR45138:SF9">
    <property type="entry name" value="DIGUANYLATE CYCLASE DGCM-RELATED"/>
    <property type="match status" value="1"/>
</dbReference>
<dbReference type="GO" id="GO:0052621">
    <property type="term" value="F:diguanylate cyclase activity"/>
    <property type="evidence" value="ECO:0007669"/>
    <property type="project" value="UniProtKB-EC"/>
</dbReference>
<name>A0ABV9ICA5_9DEIO</name>
<dbReference type="CDD" id="cd19410">
    <property type="entry name" value="HK9-like_sensor"/>
    <property type="match status" value="1"/>
</dbReference>
<dbReference type="EC" id="2.7.7.65" evidence="4"/>
<dbReference type="PANTHER" id="PTHR45138">
    <property type="entry name" value="REGULATORY COMPONENTS OF SENSORY TRANSDUCTION SYSTEM"/>
    <property type="match status" value="1"/>
</dbReference>
<dbReference type="InterPro" id="IPR003660">
    <property type="entry name" value="HAMP_dom"/>
</dbReference>
<keyword evidence="1" id="KW-0472">Membrane</keyword>
<feature type="transmembrane region" description="Helical" evidence="1">
    <location>
        <begin position="6"/>
        <end position="29"/>
    </location>
</feature>
<dbReference type="SUPFAM" id="SSF55781">
    <property type="entry name" value="GAF domain-like"/>
    <property type="match status" value="1"/>
</dbReference>
<keyword evidence="4" id="KW-0808">Transferase</keyword>
<dbReference type="Gene3D" id="3.30.70.270">
    <property type="match status" value="1"/>
</dbReference>
<dbReference type="Pfam" id="PF00990">
    <property type="entry name" value="GGDEF"/>
    <property type="match status" value="1"/>
</dbReference>
<reference evidence="5" key="1">
    <citation type="journal article" date="2019" name="Int. J. Syst. Evol. Microbiol.">
        <title>The Global Catalogue of Microorganisms (GCM) 10K type strain sequencing project: providing services to taxonomists for standard genome sequencing and annotation.</title>
        <authorList>
            <consortium name="The Broad Institute Genomics Platform"/>
            <consortium name="The Broad Institute Genome Sequencing Center for Infectious Disease"/>
            <person name="Wu L."/>
            <person name="Ma J."/>
        </authorList>
    </citation>
    <scope>NUCLEOTIDE SEQUENCE [LARGE SCALE GENOMIC DNA]</scope>
    <source>
        <strain evidence="5">CCUG 55995</strain>
    </source>
</reference>
<organism evidence="4 5">
    <name type="scientific">Deinococcus hohokamensis</name>
    <dbReference type="NCBI Taxonomy" id="309883"/>
    <lineage>
        <taxon>Bacteria</taxon>
        <taxon>Thermotogati</taxon>
        <taxon>Deinococcota</taxon>
        <taxon>Deinococci</taxon>
        <taxon>Deinococcales</taxon>
        <taxon>Deinococcaceae</taxon>
        <taxon>Deinococcus</taxon>
    </lineage>
</organism>
<feature type="domain" description="HAMP" evidence="2">
    <location>
        <begin position="211"/>
        <end position="263"/>
    </location>
</feature>
<feature type="domain" description="GGDEF" evidence="3">
    <location>
        <begin position="466"/>
        <end position="600"/>
    </location>
</feature>
<dbReference type="Gene3D" id="6.10.340.10">
    <property type="match status" value="1"/>
</dbReference>
<dbReference type="EMBL" id="JBHSEI010000008">
    <property type="protein sequence ID" value="MFC4639094.1"/>
    <property type="molecule type" value="Genomic_DNA"/>
</dbReference>
<gene>
    <name evidence="4" type="ORF">ACFO0D_12170</name>
</gene>
<dbReference type="Pfam" id="PF01590">
    <property type="entry name" value="GAF"/>
    <property type="match status" value="1"/>
</dbReference>
<dbReference type="Proteomes" id="UP001595952">
    <property type="component" value="Unassembled WGS sequence"/>
</dbReference>
<dbReference type="InterPro" id="IPR029787">
    <property type="entry name" value="Nucleotide_cyclase"/>
</dbReference>
<dbReference type="InterPro" id="IPR029016">
    <property type="entry name" value="GAF-like_dom_sf"/>
</dbReference>